<accession>A0A6A6XQ22</accession>
<organism evidence="1 2">
    <name type="scientific">Melanomma pulvis-pyrius CBS 109.77</name>
    <dbReference type="NCBI Taxonomy" id="1314802"/>
    <lineage>
        <taxon>Eukaryota</taxon>
        <taxon>Fungi</taxon>
        <taxon>Dikarya</taxon>
        <taxon>Ascomycota</taxon>
        <taxon>Pezizomycotina</taxon>
        <taxon>Dothideomycetes</taxon>
        <taxon>Pleosporomycetidae</taxon>
        <taxon>Pleosporales</taxon>
        <taxon>Melanommataceae</taxon>
        <taxon>Melanomma</taxon>
    </lineage>
</organism>
<dbReference type="EMBL" id="MU001802">
    <property type="protein sequence ID" value="KAF2797627.1"/>
    <property type="molecule type" value="Genomic_DNA"/>
</dbReference>
<reference evidence="1" key="1">
    <citation type="journal article" date="2020" name="Stud. Mycol.">
        <title>101 Dothideomycetes genomes: a test case for predicting lifestyles and emergence of pathogens.</title>
        <authorList>
            <person name="Haridas S."/>
            <person name="Albert R."/>
            <person name="Binder M."/>
            <person name="Bloem J."/>
            <person name="Labutti K."/>
            <person name="Salamov A."/>
            <person name="Andreopoulos B."/>
            <person name="Baker S."/>
            <person name="Barry K."/>
            <person name="Bills G."/>
            <person name="Bluhm B."/>
            <person name="Cannon C."/>
            <person name="Castanera R."/>
            <person name="Culley D."/>
            <person name="Daum C."/>
            <person name="Ezra D."/>
            <person name="Gonzalez J."/>
            <person name="Henrissat B."/>
            <person name="Kuo A."/>
            <person name="Liang C."/>
            <person name="Lipzen A."/>
            <person name="Lutzoni F."/>
            <person name="Magnuson J."/>
            <person name="Mondo S."/>
            <person name="Nolan M."/>
            <person name="Ohm R."/>
            <person name="Pangilinan J."/>
            <person name="Park H.-J."/>
            <person name="Ramirez L."/>
            <person name="Alfaro M."/>
            <person name="Sun H."/>
            <person name="Tritt A."/>
            <person name="Yoshinaga Y."/>
            <person name="Zwiers L.-H."/>
            <person name="Turgeon B."/>
            <person name="Goodwin S."/>
            <person name="Spatafora J."/>
            <person name="Crous P."/>
            <person name="Grigoriev I."/>
        </authorList>
    </citation>
    <scope>NUCLEOTIDE SEQUENCE</scope>
    <source>
        <strain evidence="1">CBS 109.77</strain>
    </source>
</reference>
<dbReference type="Proteomes" id="UP000799757">
    <property type="component" value="Unassembled WGS sequence"/>
</dbReference>
<evidence type="ECO:0000313" key="1">
    <source>
        <dbReference type="EMBL" id="KAF2797627.1"/>
    </source>
</evidence>
<proteinExistence type="predicted"/>
<protein>
    <submittedName>
        <fullName evidence="1">Uncharacterized protein</fullName>
    </submittedName>
</protein>
<name>A0A6A6XQ22_9PLEO</name>
<evidence type="ECO:0000313" key="2">
    <source>
        <dbReference type="Proteomes" id="UP000799757"/>
    </source>
</evidence>
<gene>
    <name evidence="1" type="ORF">K505DRAFT_136294</name>
</gene>
<sequence length="166" mass="18354">MPLLASHLVPPIVGKVLAPVPMQRPLSRPSKISLSQAHVMAFCVKIMEPHAFGTSPRFFARPTWSIILLPHFRDFVSLQPPFSCPRPRLRPRLPHGWADALSNTIAVLNTPRADDADPPRSRHNDRRYQIWTCLCPSAPTTGHFAVLCAPPRPPSTSTLVSSLGFA</sequence>
<keyword evidence="2" id="KW-1185">Reference proteome</keyword>
<dbReference type="AlphaFoldDB" id="A0A6A6XQ22"/>